<accession>A0ABR0B4H2</accession>
<organism evidence="1 2">
    <name type="scientific">Daphnia magna</name>
    <dbReference type="NCBI Taxonomy" id="35525"/>
    <lineage>
        <taxon>Eukaryota</taxon>
        <taxon>Metazoa</taxon>
        <taxon>Ecdysozoa</taxon>
        <taxon>Arthropoda</taxon>
        <taxon>Crustacea</taxon>
        <taxon>Branchiopoda</taxon>
        <taxon>Diplostraca</taxon>
        <taxon>Cladocera</taxon>
        <taxon>Anomopoda</taxon>
        <taxon>Daphniidae</taxon>
        <taxon>Daphnia</taxon>
    </lineage>
</organism>
<evidence type="ECO:0000313" key="1">
    <source>
        <dbReference type="EMBL" id="KAK4036562.1"/>
    </source>
</evidence>
<gene>
    <name evidence="1" type="ORF">OUZ56_028612</name>
</gene>
<evidence type="ECO:0000313" key="2">
    <source>
        <dbReference type="Proteomes" id="UP001234178"/>
    </source>
</evidence>
<name>A0ABR0B4H2_9CRUS</name>
<dbReference type="EMBL" id="JAOYFB010000040">
    <property type="protein sequence ID" value="KAK4036562.1"/>
    <property type="molecule type" value="Genomic_DNA"/>
</dbReference>
<proteinExistence type="predicted"/>
<comment type="caution">
    <text evidence="1">The sequence shown here is derived from an EMBL/GenBank/DDBJ whole genome shotgun (WGS) entry which is preliminary data.</text>
</comment>
<keyword evidence="2" id="KW-1185">Reference proteome</keyword>
<dbReference type="Proteomes" id="UP001234178">
    <property type="component" value="Unassembled WGS sequence"/>
</dbReference>
<protein>
    <submittedName>
        <fullName evidence="1">Uncharacterized protein</fullName>
    </submittedName>
</protein>
<reference evidence="1 2" key="1">
    <citation type="journal article" date="2023" name="Nucleic Acids Res.">
        <title>The hologenome of Daphnia magna reveals possible DNA methylation and microbiome-mediated evolution of the host genome.</title>
        <authorList>
            <person name="Chaturvedi A."/>
            <person name="Li X."/>
            <person name="Dhandapani V."/>
            <person name="Marshall H."/>
            <person name="Kissane S."/>
            <person name="Cuenca-Cambronero M."/>
            <person name="Asole G."/>
            <person name="Calvet F."/>
            <person name="Ruiz-Romero M."/>
            <person name="Marangio P."/>
            <person name="Guigo R."/>
            <person name="Rago D."/>
            <person name="Mirbahai L."/>
            <person name="Eastwood N."/>
            <person name="Colbourne J.K."/>
            <person name="Zhou J."/>
            <person name="Mallon E."/>
            <person name="Orsini L."/>
        </authorList>
    </citation>
    <scope>NUCLEOTIDE SEQUENCE [LARGE SCALE GENOMIC DNA]</scope>
    <source>
        <strain evidence="1">LRV0_1</strain>
    </source>
</reference>
<sequence length="81" mass="9576">MMCYCEKRARRGGWVFGKRSENLLYLNRRERCWYGQFNYPGMNDEGKNDWKVKHSIEFTISSSPMAAVGFYPTPTEFNSSF</sequence>